<feature type="compositionally biased region" description="Basic and acidic residues" evidence="1">
    <location>
        <begin position="1508"/>
        <end position="1518"/>
    </location>
</feature>
<feature type="region of interest" description="Disordered" evidence="1">
    <location>
        <begin position="684"/>
        <end position="713"/>
    </location>
</feature>
<evidence type="ECO:0000256" key="1">
    <source>
        <dbReference type="SAM" id="MobiDB-lite"/>
    </source>
</evidence>
<feature type="compositionally biased region" description="Low complexity" evidence="1">
    <location>
        <begin position="1253"/>
        <end position="1269"/>
    </location>
</feature>
<feature type="region of interest" description="Disordered" evidence="1">
    <location>
        <begin position="469"/>
        <end position="490"/>
    </location>
</feature>
<feature type="compositionally biased region" description="Low complexity" evidence="1">
    <location>
        <begin position="767"/>
        <end position="780"/>
    </location>
</feature>
<feature type="region of interest" description="Disordered" evidence="1">
    <location>
        <begin position="211"/>
        <end position="308"/>
    </location>
</feature>
<sequence>MAIGTFPGTAASGPLPQPTLTRRLRLRSGCASAPDALRPTVRSTLRALQPASAHSGRGPLSEPPAPTLPPAPGSASSCQRGFGPERGRRLLNAAAAATARDAAPLASATATATATAVAVTTPLAAAPLQHATGPAGGVAPPPQPHHLAGSPLLQSSGGSAASACGGLASSLAGGHAPHALAGAANGHTNGFSHHHVAAELELRLPIQFRDGASGAAEPDPDSAPSTSYGSTSERGEEHRHRRRRDAAAAAPGRGPRVRGCAGARPASPPVGAGTWASSQARPAAFAPGRDQRAPSGPKREREAPQGPLQGPALTCAIVDCESWQALADLVGPRLACLNQIHVAASLVALAHLSRGRGGSRIGELQLDSDLASKAESEQAARGRGGSSGPGRRGGPSESGAARAAAAGSAADKGTEGRGEGEAAEGYASASQLAADLAGLALGPHLARFSARELSNVTWALSLLLPTAPSPSTPATPAPAPAPSSAAAGAAGPALSPAAAAAKLQAACSSRWSGFKAAELAVLLHGMAVLDPDLVVLASTSPQNTSQSSAPGSEADLDPRSWLAAWFRASEARTTAGDELGPRGLGTVLWALATLWRRQPAALPGPWAAALRRRLASQLGHLHAGPLVQVAWGMARLQPWLLPASAGPSSIGSSSADGAAAGPPASATAPSPFAAASAAAAGAAAEAGPRSAAGGARADDPQPQPQPQTDPEAEPEALLTALLRAAVRQVPSVRSLRDLAELAWAVGRLREALAPPLPPRASVPRGHAAAPTAPEPELTSAQPREQWVRGTAEPRSPSALRAPVVASPASAAARRTSTSRGAQARPVTAPAAAAVAAVAVSDTAPPLPDWLLPADDEDEEGGWTGKSPVRTAAASHVFLLDRPARRPGSTAASAAASAAASTSASATASVDGGEAGGSDSGGDGGGADLLPRQLDPRICTSSAVAQAKAELGSEAEVEASARLQQGGHPPRPAGRTPTPPLVAAGPPPPSATGSAAQAEPQLQAGTQTQHPGSPPAGPHRAPQLVWSHSPGASLDAPAQPMSTHGDILPPGAQPHQRQRQWQPLPPPQPPPPPPQDVTAQRVETLGRAVLQRWQELCEGNRTDAVASPPGASERGRPQAQAQARLLVPTETDVAVAAGAFLQLGWLPPVATVRRWAWLAERRPFRFGAQGLANVLALAAAVPGAHLQLPALARHAAAQQAAAQAQSGSTRAQTGPSQAQRQADDVMQERAAEAVSTPGAVVRRSARTLASLARAGGALAARGRPPAASSRPRSEDAAVKAAEGGPDEGLGREGGSQGEGPAGASGLWGQAVVRQATAAWRALVAMLPPLAEDLASRAPSPASTGTAAGAAALDPSGGFAAEDCVVAASAAARLGVRPTADELRRLAGALLALPTYTPPVAARSPPSSSAAALTAATATPLPGVPDAKVLPAAVALARLAPRAGLLTPGRGQGQGQGQGRDEALPPALVHGLVVRCTALAAQWRLPLRDLAAMGWALGVLAGPALAPPARGHEGQAEAEQRGASGGLGGGRGGPTEEEEEAAAWRGAWGRSVGAYGGPGVRVSAEDLCALVSAWAALGWRLEPRAQARVLSRLAPDLPSLPSHRLETLDACLRRLGWRRPPAWESWLAECLRAAAAEEGAEVEEGRERREGADEEAAGVATRRPGPRRGHGRNGAFGMVAGTAGGLRA</sequence>
<feature type="compositionally biased region" description="Gly residues" evidence="1">
    <location>
        <begin position="1521"/>
        <end position="1531"/>
    </location>
</feature>
<feature type="region of interest" description="Disordered" evidence="1">
    <location>
        <begin position="900"/>
        <end position="931"/>
    </location>
</feature>
<organism evidence="2 3">
    <name type="scientific">Edaphochlamys debaryana</name>
    <dbReference type="NCBI Taxonomy" id="47281"/>
    <lineage>
        <taxon>Eukaryota</taxon>
        <taxon>Viridiplantae</taxon>
        <taxon>Chlorophyta</taxon>
        <taxon>core chlorophytes</taxon>
        <taxon>Chlorophyceae</taxon>
        <taxon>CS clade</taxon>
        <taxon>Chlamydomonadales</taxon>
        <taxon>Chlamydomonadales incertae sedis</taxon>
        <taxon>Edaphochlamys</taxon>
    </lineage>
</organism>
<feature type="compositionally biased region" description="Low complexity" evidence="1">
    <location>
        <begin position="395"/>
        <end position="410"/>
    </location>
</feature>
<feature type="region of interest" description="Disordered" evidence="1">
    <location>
        <begin position="48"/>
        <end position="85"/>
    </location>
</feature>
<feature type="region of interest" description="Disordered" evidence="1">
    <location>
        <begin position="645"/>
        <end position="670"/>
    </location>
</feature>
<feature type="compositionally biased region" description="Low complexity" evidence="1">
    <location>
        <begin position="1052"/>
        <end position="1061"/>
    </location>
</feature>
<comment type="caution">
    <text evidence="2">The sequence shown here is derived from an EMBL/GenBank/DDBJ whole genome shotgun (WGS) entry which is preliminary data.</text>
</comment>
<dbReference type="OrthoDB" id="553069at2759"/>
<feature type="region of interest" description="Disordered" evidence="1">
    <location>
        <begin position="1198"/>
        <end position="1238"/>
    </location>
</feature>
<dbReference type="Proteomes" id="UP000612055">
    <property type="component" value="Unassembled WGS sequence"/>
</dbReference>
<name>A0A836BQ50_9CHLO</name>
<feature type="compositionally biased region" description="Pro residues" evidence="1">
    <location>
        <begin position="61"/>
        <end position="72"/>
    </location>
</feature>
<evidence type="ECO:0000313" key="2">
    <source>
        <dbReference type="EMBL" id="KAG2483414.1"/>
    </source>
</evidence>
<feature type="compositionally biased region" description="Basic and acidic residues" evidence="1">
    <location>
        <begin position="1220"/>
        <end position="1230"/>
    </location>
</feature>
<feature type="compositionally biased region" description="Low complexity" evidence="1">
    <location>
        <begin position="795"/>
        <end position="826"/>
    </location>
</feature>
<feature type="compositionally biased region" description="Basic and acidic residues" evidence="1">
    <location>
        <begin position="289"/>
        <end position="303"/>
    </location>
</feature>
<feature type="region of interest" description="Disordered" evidence="1">
    <location>
        <begin position="843"/>
        <end position="868"/>
    </location>
</feature>
<feature type="compositionally biased region" description="Low complexity" evidence="1">
    <location>
        <begin position="145"/>
        <end position="160"/>
    </location>
</feature>
<feature type="region of interest" description="Disordered" evidence="1">
    <location>
        <begin position="1636"/>
        <end position="1686"/>
    </location>
</feature>
<feature type="compositionally biased region" description="Low complexity" evidence="1">
    <location>
        <begin position="684"/>
        <end position="695"/>
    </location>
</feature>
<feature type="compositionally biased region" description="Low complexity" evidence="1">
    <location>
        <begin position="247"/>
        <end position="265"/>
    </location>
</feature>
<gene>
    <name evidence="2" type="ORF">HYH03_017721</name>
</gene>
<feature type="region of interest" description="Disordered" evidence="1">
    <location>
        <begin position="130"/>
        <end position="160"/>
    </location>
</feature>
<feature type="compositionally biased region" description="Gly residues" evidence="1">
    <location>
        <begin position="912"/>
        <end position="926"/>
    </location>
</feature>
<feature type="compositionally biased region" description="Polar residues" evidence="1">
    <location>
        <begin position="1205"/>
        <end position="1219"/>
    </location>
</feature>
<feature type="compositionally biased region" description="Polar residues" evidence="1">
    <location>
        <begin position="223"/>
        <end position="232"/>
    </location>
</feature>
<feature type="compositionally biased region" description="Gly residues" evidence="1">
    <location>
        <begin position="382"/>
        <end position="393"/>
    </location>
</feature>
<reference evidence="2" key="1">
    <citation type="journal article" date="2020" name="bioRxiv">
        <title>Comparative genomics of Chlamydomonas.</title>
        <authorList>
            <person name="Craig R.J."/>
            <person name="Hasan A.R."/>
            <person name="Ness R.W."/>
            <person name="Keightley P.D."/>
        </authorList>
    </citation>
    <scope>NUCLEOTIDE SEQUENCE</scope>
    <source>
        <strain evidence="2">CCAP 11/70</strain>
    </source>
</reference>
<feature type="compositionally biased region" description="Gly residues" evidence="1">
    <location>
        <begin position="1290"/>
        <end position="1301"/>
    </location>
</feature>
<feature type="compositionally biased region" description="Low complexity" evidence="1">
    <location>
        <begin position="843"/>
        <end position="852"/>
    </location>
</feature>
<keyword evidence="3" id="KW-1185">Reference proteome</keyword>
<feature type="region of interest" description="Disordered" evidence="1">
    <location>
        <begin position="1506"/>
        <end position="1540"/>
    </location>
</feature>
<feature type="compositionally biased region" description="Pro residues" evidence="1">
    <location>
        <begin position="469"/>
        <end position="481"/>
    </location>
</feature>
<evidence type="ECO:0000313" key="3">
    <source>
        <dbReference type="Proteomes" id="UP000612055"/>
    </source>
</evidence>
<protein>
    <submittedName>
        <fullName evidence="2">Uncharacterized protein</fullName>
    </submittedName>
</protein>
<accession>A0A836BQ50</accession>
<feature type="compositionally biased region" description="Pro residues" evidence="1">
    <location>
        <begin position="1062"/>
        <end position="1074"/>
    </location>
</feature>
<dbReference type="EMBL" id="JAEHOE010000177">
    <property type="protein sequence ID" value="KAG2483414.1"/>
    <property type="molecule type" value="Genomic_DNA"/>
</dbReference>
<feature type="region of interest" description="Disordered" evidence="1">
    <location>
        <begin position="1253"/>
        <end position="1302"/>
    </location>
</feature>
<feature type="region of interest" description="Disordered" evidence="1">
    <location>
        <begin position="372"/>
        <end position="423"/>
    </location>
</feature>
<feature type="region of interest" description="Disordered" evidence="1">
    <location>
        <begin position="954"/>
        <end position="1077"/>
    </location>
</feature>
<proteinExistence type="predicted"/>
<feature type="compositionally biased region" description="Pro residues" evidence="1">
    <location>
        <begin position="968"/>
        <end position="989"/>
    </location>
</feature>
<feature type="compositionally biased region" description="Low complexity" evidence="1">
    <location>
        <begin position="900"/>
        <end position="911"/>
    </location>
</feature>
<feature type="region of interest" description="Disordered" evidence="1">
    <location>
        <begin position="754"/>
        <end position="826"/>
    </location>
</feature>